<dbReference type="Gene3D" id="3.90.1150.10">
    <property type="entry name" value="Aspartate Aminotransferase, domain 1"/>
    <property type="match status" value="1"/>
</dbReference>
<proteinExistence type="inferred from homology"/>
<protein>
    <recommendedName>
        <fullName evidence="10">Cytochrome D ubiquinol oxidase subunit I</fullName>
    </recommendedName>
</protein>
<dbReference type="RefSeq" id="WP_206559452.1">
    <property type="nucleotide sequence ID" value="NZ_JAFKCZ010000004.1"/>
</dbReference>
<keyword evidence="3" id="KW-0210">Decarboxylase</keyword>
<dbReference type="GO" id="GO:0006520">
    <property type="term" value="P:amino acid metabolic process"/>
    <property type="evidence" value="ECO:0007669"/>
    <property type="project" value="InterPro"/>
</dbReference>
<dbReference type="InterPro" id="IPR015424">
    <property type="entry name" value="PyrdxlP-dep_Trfase"/>
</dbReference>
<dbReference type="GO" id="GO:0030170">
    <property type="term" value="F:pyridoxal phosphate binding"/>
    <property type="evidence" value="ECO:0007669"/>
    <property type="project" value="InterPro"/>
</dbReference>
<keyword evidence="9" id="KW-1185">Reference proteome</keyword>
<dbReference type="Pfam" id="PF00282">
    <property type="entry name" value="Pyridoxal_deC"/>
    <property type="match status" value="1"/>
</dbReference>
<dbReference type="PANTHER" id="PTHR11999:SF70">
    <property type="entry name" value="MIP05841P"/>
    <property type="match status" value="1"/>
</dbReference>
<dbReference type="GO" id="GO:0019752">
    <property type="term" value="P:carboxylic acid metabolic process"/>
    <property type="evidence" value="ECO:0007669"/>
    <property type="project" value="InterPro"/>
</dbReference>
<accession>A0A939DDQ6</accession>
<dbReference type="InterPro" id="IPR015422">
    <property type="entry name" value="PyrdxlP-dep_Trfase_small"/>
</dbReference>
<evidence type="ECO:0000256" key="7">
    <source>
        <dbReference type="RuleBase" id="RU000382"/>
    </source>
</evidence>
<comment type="similarity">
    <text evidence="2 7">Belongs to the group II decarboxylase family.</text>
</comment>
<dbReference type="Proteomes" id="UP000664303">
    <property type="component" value="Unassembled WGS sequence"/>
</dbReference>
<dbReference type="Gene3D" id="1.20.1340.10">
    <property type="entry name" value="dopa decarboxylase, N-terminal domain"/>
    <property type="match status" value="1"/>
</dbReference>
<dbReference type="GO" id="GO:0016831">
    <property type="term" value="F:carboxy-lyase activity"/>
    <property type="evidence" value="ECO:0007669"/>
    <property type="project" value="UniProtKB-KW"/>
</dbReference>
<gene>
    <name evidence="8" type="ORF">JYP50_05345</name>
</gene>
<dbReference type="Gene3D" id="3.40.640.10">
    <property type="entry name" value="Type I PLP-dependent aspartate aminotransferase-like (Major domain)"/>
    <property type="match status" value="1"/>
</dbReference>
<comment type="caution">
    <text evidence="8">The sequence shown here is derived from an EMBL/GenBank/DDBJ whole genome shotgun (WGS) entry which is preliminary data.</text>
</comment>
<evidence type="ECO:0000256" key="3">
    <source>
        <dbReference type="ARBA" id="ARBA00022793"/>
    </source>
</evidence>
<evidence type="ECO:0000256" key="1">
    <source>
        <dbReference type="ARBA" id="ARBA00001933"/>
    </source>
</evidence>
<dbReference type="InterPro" id="IPR010977">
    <property type="entry name" value="Aromatic_deC"/>
</dbReference>
<dbReference type="PRINTS" id="PR00800">
    <property type="entry name" value="YHDCRBOXLASE"/>
</dbReference>
<organism evidence="8 9">
    <name type="scientific">Parahaliea mediterranea</name>
    <dbReference type="NCBI Taxonomy" id="651086"/>
    <lineage>
        <taxon>Bacteria</taxon>
        <taxon>Pseudomonadati</taxon>
        <taxon>Pseudomonadota</taxon>
        <taxon>Gammaproteobacteria</taxon>
        <taxon>Cellvibrionales</taxon>
        <taxon>Halieaceae</taxon>
        <taxon>Parahaliea</taxon>
    </lineage>
</organism>
<dbReference type="SUPFAM" id="SSF53383">
    <property type="entry name" value="PLP-dependent transferases"/>
    <property type="match status" value="1"/>
</dbReference>
<evidence type="ECO:0000256" key="2">
    <source>
        <dbReference type="ARBA" id="ARBA00009533"/>
    </source>
</evidence>
<dbReference type="InterPro" id="IPR015421">
    <property type="entry name" value="PyrdxlP-dep_Trfase_major"/>
</dbReference>
<sequence length="490" mass="53066">MTEQAPDLDAPSLLDPADWERFRADAHAALDVALDFVRERPLQAVWQEIPEAVKAVDAPLPREGEALPALVEELQRDLLPYTLGNTHPRFWGWVNGSGSAGGVVAQLMMGAINANMGGRDHAPIYLERQVIRWLHQLFGMPAGASGIICTGTSTATLLGLAIARRRAAGETVRREGNRAAQGLRVYASGQAHVSVDKAVEMMGLGTDALCSVPQNDDYSMDVTALAACIEADIRSGHTPCAVVSTVGSVNSGAIDDLPAINRLCRQHGIWHHVDGAFGALCVLSEALRPRLAGIEQADSIAFDFHKWMHVGYAAGCLLVADGELHRETFQTSHAYLQGERQGMAGGSPWPNDFGIELSRGFSALAVWFQLREMGTARLGRAIHRNCLQAQRLGEAVAAEGELELLAPVPLNIVCFRYRLAALSGEALNRLNRRIVVELQCRGIAAPSSTELRGRSAIRVAITNHRTRWRDLEALVSATLALGRELLARED</sequence>
<evidence type="ECO:0000256" key="4">
    <source>
        <dbReference type="ARBA" id="ARBA00022898"/>
    </source>
</evidence>
<evidence type="ECO:0008006" key="10">
    <source>
        <dbReference type="Google" id="ProtNLM"/>
    </source>
</evidence>
<reference evidence="8" key="1">
    <citation type="submission" date="2021-02" db="EMBL/GenBank/DDBJ databases">
        <title>PHA producing bacteria isolated from coastal sediment in Guangdong, Shenzhen.</title>
        <authorList>
            <person name="Zheng W."/>
            <person name="Yu S."/>
            <person name="Huang Y."/>
        </authorList>
    </citation>
    <scope>NUCLEOTIDE SEQUENCE</scope>
    <source>
        <strain evidence="8">TN14-10</strain>
    </source>
</reference>
<evidence type="ECO:0000256" key="5">
    <source>
        <dbReference type="ARBA" id="ARBA00023239"/>
    </source>
</evidence>
<keyword evidence="4 6" id="KW-0663">Pyridoxal phosphate</keyword>
<dbReference type="InterPro" id="IPR002129">
    <property type="entry name" value="PyrdxlP-dep_de-COase"/>
</dbReference>
<evidence type="ECO:0000313" key="9">
    <source>
        <dbReference type="Proteomes" id="UP000664303"/>
    </source>
</evidence>
<feature type="modified residue" description="N6-(pyridoxal phosphate)lysine" evidence="6">
    <location>
        <position position="306"/>
    </location>
</feature>
<dbReference type="EMBL" id="JAFKCZ010000004">
    <property type="protein sequence ID" value="MBN7796001.1"/>
    <property type="molecule type" value="Genomic_DNA"/>
</dbReference>
<evidence type="ECO:0000313" key="8">
    <source>
        <dbReference type="EMBL" id="MBN7796001.1"/>
    </source>
</evidence>
<comment type="cofactor">
    <cofactor evidence="1 6 7">
        <name>pyridoxal 5'-phosphate</name>
        <dbReference type="ChEBI" id="CHEBI:597326"/>
    </cofactor>
</comment>
<name>A0A939DDQ6_9GAMM</name>
<evidence type="ECO:0000256" key="6">
    <source>
        <dbReference type="PIRSR" id="PIRSR602129-50"/>
    </source>
</evidence>
<dbReference type="PANTHER" id="PTHR11999">
    <property type="entry name" value="GROUP II PYRIDOXAL-5-PHOSPHATE DECARBOXYLASE"/>
    <property type="match status" value="1"/>
</dbReference>
<dbReference type="AlphaFoldDB" id="A0A939DDQ6"/>
<keyword evidence="5 7" id="KW-0456">Lyase</keyword>